<dbReference type="Proteomes" id="UP001634394">
    <property type="component" value="Unassembled WGS sequence"/>
</dbReference>
<comment type="subcellular location">
    <subcellularLocation>
        <location evidence="2">Cytoplasm</location>
    </subcellularLocation>
    <subcellularLocation>
        <location evidence="1">Nucleus</location>
    </subcellularLocation>
</comment>
<sequence>MASENNNVIMINGQNSLLMTLNKYVTAVNNMNSRIMIPSRLRDMEVTKETRPEISEENNNMALLPTMAPGTDLYNCYIMLNAIRTELINGESRTREDVGFDEETADAARKTAAAFTFHLRGLFSVLHKLTETANYLGTKYETDVGSSSGSSVASFAI</sequence>
<evidence type="ECO:0000313" key="7">
    <source>
        <dbReference type="Proteomes" id="UP001634394"/>
    </source>
</evidence>
<dbReference type="GO" id="GO:0005634">
    <property type="term" value="C:nucleus"/>
    <property type="evidence" value="ECO:0007669"/>
    <property type="project" value="UniProtKB-SubCell"/>
</dbReference>
<dbReference type="PANTHER" id="PTHR14315:SF17">
    <property type="entry name" value="MIP21584P"/>
    <property type="match status" value="1"/>
</dbReference>
<gene>
    <name evidence="6" type="ORF">ACJMK2_019100</name>
</gene>
<protein>
    <submittedName>
        <fullName evidence="6">Uncharacterized protein</fullName>
    </submittedName>
</protein>
<dbReference type="PANTHER" id="PTHR14315">
    <property type="entry name" value="SPOT14 FAMILY MEMBER"/>
    <property type="match status" value="1"/>
</dbReference>
<organism evidence="6 7">
    <name type="scientific">Sinanodonta woodiana</name>
    <name type="common">Chinese pond mussel</name>
    <name type="synonym">Anodonta woodiana</name>
    <dbReference type="NCBI Taxonomy" id="1069815"/>
    <lineage>
        <taxon>Eukaryota</taxon>
        <taxon>Metazoa</taxon>
        <taxon>Spiralia</taxon>
        <taxon>Lophotrochozoa</taxon>
        <taxon>Mollusca</taxon>
        <taxon>Bivalvia</taxon>
        <taxon>Autobranchia</taxon>
        <taxon>Heteroconchia</taxon>
        <taxon>Palaeoheterodonta</taxon>
        <taxon>Unionida</taxon>
        <taxon>Unionoidea</taxon>
        <taxon>Unionidae</taxon>
        <taxon>Unioninae</taxon>
        <taxon>Sinanodonta</taxon>
    </lineage>
</organism>
<keyword evidence="7" id="KW-1185">Reference proteome</keyword>
<accession>A0ABD3UI43</accession>
<comment type="similarity">
    <text evidence="3">Belongs to the SPOT14 family.</text>
</comment>
<keyword evidence="5" id="KW-0539">Nucleus</keyword>
<dbReference type="Pfam" id="PF07084">
    <property type="entry name" value="Spot_14"/>
    <property type="match status" value="1"/>
</dbReference>
<evidence type="ECO:0000256" key="3">
    <source>
        <dbReference type="ARBA" id="ARBA00009488"/>
    </source>
</evidence>
<comment type="caution">
    <text evidence="6">The sequence shown here is derived from an EMBL/GenBank/DDBJ whole genome shotgun (WGS) entry which is preliminary data.</text>
</comment>
<dbReference type="AlphaFoldDB" id="A0ABD3UI43"/>
<dbReference type="InterPro" id="IPR053719">
    <property type="entry name" value="Lipogen_MT_Stabilize_sf"/>
</dbReference>
<dbReference type="GO" id="GO:0005737">
    <property type="term" value="C:cytoplasm"/>
    <property type="evidence" value="ECO:0007669"/>
    <property type="project" value="UniProtKB-SubCell"/>
</dbReference>
<evidence type="ECO:0000256" key="1">
    <source>
        <dbReference type="ARBA" id="ARBA00004123"/>
    </source>
</evidence>
<keyword evidence="4" id="KW-0963">Cytoplasm</keyword>
<evidence type="ECO:0000256" key="2">
    <source>
        <dbReference type="ARBA" id="ARBA00004496"/>
    </source>
</evidence>
<dbReference type="Gene3D" id="6.10.140.1610">
    <property type="match status" value="1"/>
</dbReference>
<name>A0ABD3UI43_SINWO</name>
<evidence type="ECO:0000256" key="4">
    <source>
        <dbReference type="ARBA" id="ARBA00022490"/>
    </source>
</evidence>
<proteinExistence type="inferred from homology"/>
<evidence type="ECO:0000256" key="5">
    <source>
        <dbReference type="ARBA" id="ARBA00023242"/>
    </source>
</evidence>
<dbReference type="InterPro" id="IPR009786">
    <property type="entry name" value="Spot_14"/>
</dbReference>
<reference evidence="6 7" key="1">
    <citation type="submission" date="2024-11" db="EMBL/GenBank/DDBJ databases">
        <title>Chromosome-level genome assembly of the freshwater bivalve Anodonta woodiana.</title>
        <authorList>
            <person name="Chen X."/>
        </authorList>
    </citation>
    <scope>NUCLEOTIDE SEQUENCE [LARGE SCALE GENOMIC DNA]</scope>
    <source>
        <strain evidence="6">MN2024</strain>
        <tissue evidence="6">Gills</tissue>
    </source>
</reference>
<evidence type="ECO:0000313" key="6">
    <source>
        <dbReference type="EMBL" id="KAL3848228.1"/>
    </source>
</evidence>
<dbReference type="EMBL" id="JBJQND010000016">
    <property type="protein sequence ID" value="KAL3848228.1"/>
    <property type="molecule type" value="Genomic_DNA"/>
</dbReference>